<name>A0A2C9UB81_MANES</name>
<dbReference type="STRING" id="3983.A0A2C9UB81"/>
<feature type="domain" description="DUF630" evidence="4">
    <location>
        <begin position="52"/>
        <end position="110"/>
    </location>
</feature>
<gene>
    <name evidence="5" type="ORF">MANES_16G066700v8</name>
</gene>
<reference evidence="6" key="1">
    <citation type="journal article" date="2016" name="Nat. Biotechnol.">
        <title>Sequencing wild and cultivated cassava and related species reveals extensive interspecific hybridization and genetic diversity.</title>
        <authorList>
            <person name="Bredeson J.V."/>
            <person name="Lyons J.B."/>
            <person name="Prochnik S.E."/>
            <person name="Wu G.A."/>
            <person name="Ha C.M."/>
            <person name="Edsinger-Gonzales E."/>
            <person name="Grimwood J."/>
            <person name="Schmutz J."/>
            <person name="Rabbi I.Y."/>
            <person name="Egesi C."/>
            <person name="Nauluvula P."/>
            <person name="Lebot V."/>
            <person name="Ndunguru J."/>
            <person name="Mkamilo G."/>
            <person name="Bart R.S."/>
            <person name="Setter T.L."/>
            <person name="Gleadow R.M."/>
            <person name="Kulakow P."/>
            <person name="Ferguson M.E."/>
            <person name="Rounsley S."/>
            <person name="Rokhsar D.S."/>
        </authorList>
    </citation>
    <scope>NUCLEOTIDE SEQUENCE [LARGE SCALE GENOMIC DNA]</scope>
    <source>
        <strain evidence="6">cv. AM560-2</strain>
    </source>
</reference>
<dbReference type="InterPro" id="IPR006867">
    <property type="entry name" value="DUF632"/>
</dbReference>
<feature type="chain" id="PRO_5012587238" description="DUF632 domain-containing protein" evidence="2">
    <location>
        <begin position="19"/>
        <end position="796"/>
    </location>
</feature>
<dbReference type="PANTHER" id="PTHR21450">
    <property type="entry name" value="PROTEIN ALTERED PHOSPHATE STARVATION RESPONSE 1"/>
    <property type="match status" value="1"/>
</dbReference>
<comment type="caution">
    <text evidence="5">The sequence shown here is derived from an EMBL/GenBank/DDBJ whole genome shotgun (WGS) entry which is preliminary data.</text>
</comment>
<dbReference type="PANTHER" id="PTHR21450:SF7">
    <property type="entry name" value="DNA LIGASE (DUF630 AND DUF632)"/>
    <property type="match status" value="1"/>
</dbReference>
<feature type="signal peptide" evidence="2">
    <location>
        <begin position="1"/>
        <end position="18"/>
    </location>
</feature>
<dbReference type="EMBL" id="CM004402">
    <property type="protein sequence ID" value="OAY26682.1"/>
    <property type="molecule type" value="Genomic_DNA"/>
</dbReference>
<feature type="region of interest" description="Disordered" evidence="1">
    <location>
        <begin position="699"/>
        <end position="723"/>
    </location>
</feature>
<dbReference type="Gramene" id="Manes.16G066700.1.v8.1">
    <property type="protein sequence ID" value="Manes.16G066700.1.v8.1.CDS"/>
    <property type="gene ID" value="Manes.16G066700.v8.1"/>
</dbReference>
<evidence type="ECO:0000256" key="1">
    <source>
        <dbReference type="SAM" id="MobiDB-lite"/>
    </source>
</evidence>
<feature type="compositionally biased region" description="Pro residues" evidence="1">
    <location>
        <begin position="122"/>
        <end position="156"/>
    </location>
</feature>
<evidence type="ECO:0000259" key="3">
    <source>
        <dbReference type="Pfam" id="PF04782"/>
    </source>
</evidence>
<evidence type="ECO:0000313" key="6">
    <source>
        <dbReference type="Proteomes" id="UP000091857"/>
    </source>
</evidence>
<evidence type="ECO:0000313" key="5">
    <source>
        <dbReference type="EMBL" id="OAY26682.1"/>
    </source>
</evidence>
<dbReference type="AlphaFoldDB" id="A0A2C9UB81"/>
<sequence length="796" mass="89505">MLSTLRSSLSLSLSIVLSYQIHPPNQLLNPSATSLSIFKPDAEICPGVVHEMGCAQSKVDDEESVVRCKERKFLMKEAVAARNAFAAGHSGFAISLKNTGAALGDYAQGEVLEPHAHLQQPPHEPISQTPPPPPPPPPPPSMESFPPPPPPPPNFSPSPINRALSMPAIPMKPHRLVGEEIDSVAAAEEEELELDHGARNNGNKSKKKKDLSGSPGPSNGMAGPDETPRSPPRTPENHAVPPMPEAKNMAWDYFFRVDNMPGPSLEPEVDANRNGNTFGSVEDVGVRFGGIENPDGGEINGVEPKTPEKSTEHLATVVEEEEEEGKETKTEKQIAHSKTAPPDFEVAGKKAVPVPTVNLMQVLGVIDDHFLKASESAQEVSKMLEATRLHYHSNYADNRGYVDHSARVMRVITWNRSFRGEGGKDELDSEDYETHATVLDKLLAWEKKLYDEVKQGELMKLEYKKKVAQLNRQKKRGASAESLEKTKAAVSHLHTRYIVDMQSIDSTVSEVNDIRDKQLYPKLVNLVDGMAKMWINMCMHHDSQLKIVMDLKSLDVSQAVKETTRHHHERTKQLYNVVQGWHLQFEKLVTHQKQYIQTLNNWLKLNLIPIESSLKEKISSPPKSPNPPIQPLLRSWHDYLEKLPDEVAKSAIASFAAVIKTIELHQEEELKLKEKYEETRKEFLRKNQAFEEWYQKYMQRRTPTDETDAERGEDANSSDPMSERQFAVESLKKRMEEEVEAHQRHCLQVREKSLGTLKLRLPELFRAMSDYAHACSDAYEKLRGLTQLQNSTHSPQ</sequence>
<evidence type="ECO:0000256" key="2">
    <source>
        <dbReference type="SAM" id="SignalP"/>
    </source>
</evidence>
<dbReference type="Pfam" id="PF04783">
    <property type="entry name" value="DUF630"/>
    <property type="match status" value="1"/>
</dbReference>
<protein>
    <recommendedName>
        <fullName evidence="7">DUF632 domain-containing protein</fullName>
    </recommendedName>
</protein>
<feature type="domain" description="DUF632" evidence="3">
    <location>
        <begin position="359"/>
        <end position="660"/>
    </location>
</feature>
<feature type="region of interest" description="Disordered" evidence="1">
    <location>
        <begin position="117"/>
        <end position="165"/>
    </location>
</feature>
<feature type="region of interest" description="Disordered" evidence="1">
    <location>
        <begin position="290"/>
        <end position="339"/>
    </location>
</feature>
<keyword evidence="2" id="KW-0732">Signal</keyword>
<dbReference type="InterPro" id="IPR006868">
    <property type="entry name" value="DUF630"/>
</dbReference>
<dbReference type="OrthoDB" id="674656at2759"/>
<proteinExistence type="predicted"/>
<dbReference type="Proteomes" id="UP000091857">
    <property type="component" value="Chromosome 16"/>
</dbReference>
<dbReference type="Pfam" id="PF04782">
    <property type="entry name" value="DUF632"/>
    <property type="match status" value="1"/>
</dbReference>
<keyword evidence="6" id="KW-1185">Reference proteome</keyword>
<evidence type="ECO:0000259" key="4">
    <source>
        <dbReference type="Pfam" id="PF04783"/>
    </source>
</evidence>
<evidence type="ECO:0008006" key="7">
    <source>
        <dbReference type="Google" id="ProtNLM"/>
    </source>
</evidence>
<feature type="region of interest" description="Disordered" evidence="1">
    <location>
        <begin position="192"/>
        <end position="244"/>
    </location>
</feature>
<organism evidence="5 6">
    <name type="scientific">Manihot esculenta</name>
    <name type="common">Cassava</name>
    <name type="synonym">Jatropha manihot</name>
    <dbReference type="NCBI Taxonomy" id="3983"/>
    <lineage>
        <taxon>Eukaryota</taxon>
        <taxon>Viridiplantae</taxon>
        <taxon>Streptophyta</taxon>
        <taxon>Embryophyta</taxon>
        <taxon>Tracheophyta</taxon>
        <taxon>Spermatophyta</taxon>
        <taxon>Magnoliopsida</taxon>
        <taxon>eudicotyledons</taxon>
        <taxon>Gunneridae</taxon>
        <taxon>Pentapetalae</taxon>
        <taxon>rosids</taxon>
        <taxon>fabids</taxon>
        <taxon>Malpighiales</taxon>
        <taxon>Euphorbiaceae</taxon>
        <taxon>Crotonoideae</taxon>
        <taxon>Manihoteae</taxon>
        <taxon>Manihot</taxon>
    </lineage>
</organism>
<accession>A0A2C9UB81</accession>